<dbReference type="Gene3D" id="3.10.20.90">
    <property type="entry name" value="Phosphatidylinositol 3-kinase Catalytic Subunit, Chain A, domain 1"/>
    <property type="match status" value="9"/>
</dbReference>
<sequence length="1088" mass="125235">MGSLFSKKSSQKEIGVQFLQIIEDDNASKQNLEENIDISSAAEDPERFKKTCDARGEAIEKEELSDLTQQEESVDVSDKLKVIFVGNNERAGQRLYIDGIDEKTQMSYVGYRIREFLCVSAVQLSLVAEFCQAMHLKVNKKEVKGDDADQIVEAVTGFLTSGISCVVLDCIQKDHIRVWINEKQKKFIDIQYKPQDTIHELKKKIQQEGQIEMQGKIVKYGRYTLSSNLTGQQCGIEEGDELRVIQDTIKQIYVKTPKGSLIPMDVDKQDTISTLKQQINQIENIPTQDQGLILDDQNLGNDQTITQCNIKDKSTIAMIIKQYEGMTLFVKTPLEKKLIFSIRKIDTVERLKQQIWNMEHIPIYQQMLYSPNGTKMEDSKRLSSFTDIGDNCTLNMTFIPIGQVHLSIKVPSGKVLDLEMEVGDTIERVKHTIQIREGIPLEKQKLCYLERNLNDKKTLQQLRIRGMSTLYVAIKQEGGMLIFVMTEYEYEQTLVFEVKKTDMIIVLKQKIRDMEHIPIEKIWLYSAGRRLEDDKTFEEYNIQEKTRLFLIIKQKTDGMLIFVKKPMGKIFGLEVDQKDTILDVKQQIELKENIEIKEQRLTLKGFLLEDDKTIQQYKIQNDQTLQLFMKQKDGLLIFIKAPEGQAVALEVQKNETIRNIKQKLMHQEEGTLTAEQLNTIYDGAQLDDQKKVSDYNIQNGATIHLAHQIHPFGRINIQFQKEEDNEKEKIENVGITVELTDTVEQLKNKIEKKMKISVLQQCLKYQGIELEDNNQTLQDLNIKFKDNLQLTLQPLYALQIFIQLLNNKTLILNVENMDAVESVKWKIEEIEKIQSDQFILLFGGKELKDDRSLQEYGIQNGSTLFMDVRLYGGQPPKLMVDVGNVDTIIKMEFSNYAPDWRIVNTGLSIEGECSDRKCPAFGHIVIYQANFVDFDIQSTVAECPKCHCEITPIKPGFYQCIWSIHFKKVDGKVTRIPWKKSDSKYTTYKQEDSGTAEFVKLIIHAKILDSARNKKDEDGKNESVAVPIAESCGLCHEKQEEKDSDVLLMKCDHSFHRKCVLGWIDRGLSCPHCDKALEWNEEANLMAQ</sequence>
<dbReference type="InterPro" id="IPR019956">
    <property type="entry name" value="Ubiquitin_dom"/>
</dbReference>
<protein>
    <submittedName>
        <fullName evidence="4">Putative Polyubiquitin</fullName>
    </submittedName>
</protein>
<feature type="domain" description="Ubiquitin-like" evidence="2">
    <location>
        <begin position="404"/>
        <end position="479"/>
    </location>
</feature>
<dbReference type="InterPro" id="IPR013083">
    <property type="entry name" value="Znf_RING/FYVE/PHD"/>
</dbReference>
<comment type="caution">
    <text evidence="4">The sequence shown here is derived from an EMBL/GenBank/DDBJ whole genome shotgun (WGS) entry which is preliminary data.</text>
</comment>
<feature type="domain" description="Ubiquitin-like" evidence="2">
    <location>
        <begin position="798"/>
        <end position="873"/>
    </location>
</feature>
<organism evidence="4 5">
    <name type="scientific">Streblomastix strix</name>
    <dbReference type="NCBI Taxonomy" id="222440"/>
    <lineage>
        <taxon>Eukaryota</taxon>
        <taxon>Metamonada</taxon>
        <taxon>Preaxostyla</taxon>
        <taxon>Oxymonadida</taxon>
        <taxon>Streblomastigidae</taxon>
        <taxon>Streblomastix</taxon>
    </lineage>
</organism>
<dbReference type="InterPro" id="IPR029071">
    <property type="entry name" value="Ubiquitin-like_domsf"/>
</dbReference>
<dbReference type="Gene3D" id="3.30.40.10">
    <property type="entry name" value="Zinc/RING finger domain, C3HC4 (zinc finger)"/>
    <property type="match status" value="1"/>
</dbReference>
<dbReference type="AlphaFoldDB" id="A0A5J4V8H9"/>
<dbReference type="PROSITE" id="PS50053">
    <property type="entry name" value="UBIQUITIN_2"/>
    <property type="match status" value="9"/>
</dbReference>
<feature type="domain" description="Ubiquitin-like" evidence="2">
    <location>
        <begin position="635"/>
        <end position="705"/>
    </location>
</feature>
<dbReference type="SMART" id="SM00184">
    <property type="entry name" value="RING"/>
    <property type="match status" value="1"/>
</dbReference>
<dbReference type="OrthoDB" id="8062037at2759"/>
<evidence type="ECO:0000313" key="5">
    <source>
        <dbReference type="Proteomes" id="UP000324800"/>
    </source>
</evidence>
<feature type="domain" description="Ubiquitin-like" evidence="2">
    <location>
        <begin position="326"/>
        <end position="385"/>
    </location>
</feature>
<name>A0A5J4V8H9_9EUKA</name>
<evidence type="ECO:0000259" key="3">
    <source>
        <dbReference type="PROSITE" id="PS50089"/>
    </source>
</evidence>
<feature type="domain" description="Ubiquitin-like" evidence="2">
    <location>
        <begin position="176"/>
        <end position="245"/>
    </location>
</feature>
<dbReference type="PROSITE" id="PS50089">
    <property type="entry name" value="ZF_RING_2"/>
    <property type="match status" value="1"/>
</dbReference>
<dbReference type="InterPro" id="IPR000626">
    <property type="entry name" value="Ubiquitin-like_dom"/>
</dbReference>
<evidence type="ECO:0000256" key="1">
    <source>
        <dbReference type="PROSITE-ProRule" id="PRU00175"/>
    </source>
</evidence>
<dbReference type="Proteomes" id="UP000324800">
    <property type="component" value="Unassembled WGS sequence"/>
</dbReference>
<dbReference type="InterPro" id="IPR001841">
    <property type="entry name" value="Znf_RING"/>
</dbReference>
<dbReference type="SMART" id="SM00213">
    <property type="entry name" value="UBQ"/>
    <property type="match status" value="9"/>
</dbReference>
<feature type="domain" description="Ubiquitin-like" evidence="2">
    <location>
        <begin position="715"/>
        <end position="793"/>
    </location>
</feature>
<evidence type="ECO:0000259" key="2">
    <source>
        <dbReference type="PROSITE" id="PS50053"/>
    </source>
</evidence>
<dbReference type="PANTHER" id="PTHR10666">
    <property type="entry name" value="UBIQUITIN"/>
    <property type="match status" value="1"/>
</dbReference>
<gene>
    <name evidence="4" type="ORF">EZS28_025690</name>
</gene>
<keyword evidence="1" id="KW-0863">Zinc-finger</keyword>
<dbReference type="SUPFAM" id="SSF54236">
    <property type="entry name" value="Ubiquitin-like"/>
    <property type="match status" value="9"/>
</dbReference>
<dbReference type="CDD" id="cd16448">
    <property type="entry name" value="RING-H2"/>
    <property type="match status" value="1"/>
</dbReference>
<feature type="domain" description="Ubiquitin-like" evidence="2">
    <location>
        <begin position="559"/>
        <end position="634"/>
    </location>
</feature>
<proteinExistence type="predicted"/>
<reference evidence="4 5" key="1">
    <citation type="submission" date="2019-03" db="EMBL/GenBank/DDBJ databases">
        <title>Single cell metagenomics reveals metabolic interactions within the superorganism composed of flagellate Streblomastix strix and complex community of Bacteroidetes bacteria on its surface.</title>
        <authorList>
            <person name="Treitli S.C."/>
            <person name="Kolisko M."/>
            <person name="Husnik F."/>
            <person name="Keeling P."/>
            <person name="Hampl V."/>
        </authorList>
    </citation>
    <scope>NUCLEOTIDE SEQUENCE [LARGE SCALE GENOMIC DNA]</scope>
    <source>
        <strain evidence="4">ST1C</strain>
    </source>
</reference>
<dbReference type="InterPro" id="IPR050158">
    <property type="entry name" value="Ubiquitin_ubiquitin-like"/>
</dbReference>
<dbReference type="CDD" id="cd17039">
    <property type="entry name" value="Ubl_ubiquitin_like"/>
    <property type="match status" value="6"/>
</dbReference>
<feature type="domain" description="Ubiquitin-like" evidence="2">
    <location>
        <begin position="250"/>
        <end position="325"/>
    </location>
</feature>
<dbReference type="Pfam" id="PF13639">
    <property type="entry name" value="zf-RING_2"/>
    <property type="match status" value="1"/>
</dbReference>
<keyword evidence="1" id="KW-0479">Metal-binding</keyword>
<keyword evidence="1" id="KW-0862">Zinc</keyword>
<feature type="domain" description="Ubiquitin-like" evidence="2">
    <location>
        <begin position="480"/>
        <end position="557"/>
    </location>
</feature>
<dbReference type="SUPFAM" id="SSF57850">
    <property type="entry name" value="RING/U-box"/>
    <property type="match status" value="1"/>
</dbReference>
<dbReference type="GO" id="GO:0008270">
    <property type="term" value="F:zinc ion binding"/>
    <property type="evidence" value="ECO:0007669"/>
    <property type="project" value="UniProtKB-KW"/>
</dbReference>
<dbReference type="PRINTS" id="PR00348">
    <property type="entry name" value="UBIQUITIN"/>
</dbReference>
<dbReference type="EMBL" id="SNRW01008925">
    <property type="protein sequence ID" value="KAA6378783.1"/>
    <property type="molecule type" value="Genomic_DNA"/>
</dbReference>
<feature type="domain" description="RING-type" evidence="3">
    <location>
        <begin position="1032"/>
        <end position="1074"/>
    </location>
</feature>
<accession>A0A5J4V8H9</accession>
<dbReference type="Pfam" id="PF00240">
    <property type="entry name" value="ubiquitin"/>
    <property type="match status" value="9"/>
</dbReference>
<evidence type="ECO:0000313" key="4">
    <source>
        <dbReference type="EMBL" id="KAA6378783.1"/>
    </source>
</evidence>